<dbReference type="AlphaFoldDB" id="A0A6P3WUX9"/>
<dbReference type="GeneID" id="106741949"/>
<keyword evidence="2 6" id="KW-0409">Iron storage</keyword>
<dbReference type="InterPro" id="IPR009078">
    <property type="entry name" value="Ferritin-like_SF"/>
</dbReference>
<protein>
    <recommendedName>
        <fullName evidence="6">Ferritin</fullName>
        <ecNumber evidence="6">1.16.3.1</ecNumber>
    </recommendedName>
</protein>
<dbReference type="GO" id="GO:0004322">
    <property type="term" value="F:ferroxidase activity"/>
    <property type="evidence" value="ECO:0007669"/>
    <property type="project" value="UniProtKB-EC"/>
</dbReference>
<dbReference type="EC" id="1.16.3.1" evidence="6"/>
<feature type="binding site" evidence="5">
    <location>
        <position position="199"/>
    </location>
    <ligand>
        <name>Fe cation</name>
        <dbReference type="ChEBI" id="CHEBI:24875"/>
        <label>1</label>
    </ligand>
</feature>
<proteinExistence type="inferred from homology"/>
<reference evidence="9" key="1">
    <citation type="submission" date="2025-08" db="UniProtKB">
        <authorList>
            <consortium name="RefSeq"/>
        </authorList>
    </citation>
    <scope>IDENTIFICATION</scope>
</reference>
<feature type="binding site" evidence="5">
    <location>
        <position position="85"/>
    </location>
    <ligand>
        <name>Fe cation</name>
        <dbReference type="ChEBI" id="CHEBI:24875"/>
        <label>1</label>
    </ligand>
</feature>
<name>A0A6P3WUX9_DINQU</name>
<sequence>MLQLLCRYYKFCKPFNNIYPIRNRRLYHVSWRGISDSAWKTSKNKQCNQVEQCIDKPMKWPSGERSGFDFHNETEAAMNNQINVELKAFYYYLSMAVYFGRMDVALPGCESFFMQMHHEEHEHALRFCNYVKMRGGKVHLCAMSPPNDQDWKCPLNAFKTALELEIDVGKKLVAVNTVAVKHDDLNASDFIVTGFMENQMKSINEMGRFVSVLSGIGDQALARFLFDKNLLDNYVTSDFNVLKSKFQQRKLTK</sequence>
<evidence type="ECO:0000256" key="5">
    <source>
        <dbReference type="PIRSR" id="PIRSR601519-1"/>
    </source>
</evidence>
<keyword evidence="4 5" id="KW-0408">Iron</keyword>
<dbReference type="SUPFAM" id="SSF47240">
    <property type="entry name" value="Ferritin-like"/>
    <property type="match status" value="1"/>
</dbReference>
<comment type="function">
    <text evidence="6">Stores iron in a soluble, non-toxic, readily available form. Important for iron homeostasis. Iron is taken up in the ferrous form and deposited as ferric hydroxides after oxidation.</text>
</comment>
<evidence type="ECO:0000256" key="2">
    <source>
        <dbReference type="ARBA" id="ARBA00022434"/>
    </source>
</evidence>
<dbReference type="InterPro" id="IPR009040">
    <property type="entry name" value="Ferritin-like_diiron"/>
</dbReference>
<accession>A0A6P3WUX9</accession>
<evidence type="ECO:0000256" key="6">
    <source>
        <dbReference type="RuleBase" id="RU361145"/>
    </source>
</evidence>
<feature type="binding site" evidence="5">
    <location>
        <position position="120"/>
    </location>
    <ligand>
        <name>Fe cation</name>
        <dbReference type="ChEBI" id="CHEBI:24875"/>
        <label>1</label>
    </ligand>
</feature>
<dbReference type="CDD" id="cd01056">
    <property type="entry name" value="Euk_Ferritin"/>
    <property type="match status" value="1"/>
</dbReference>
<dbReference type="InterPro" id="IPR008331">
    <property type="entry name" value="Ferritin_DPS_dom"/>
</dbReference>
<dbReference type="GO" id="GO:0008199">
    <property type="term" value="F:ferric iron binding"/>
    <property type="evidence" value="ECO:0007669"/>
    <property type="project" value="InterPro"/>
</dbReference>
<dbReference type="InterPro" id="IPR001519">
    <property type="entry name" value="Ferritin"/>
</dbReference>
<evidence type="ECO:0000259" key="7">
    <source>
        <dbReference type="PROSITE" id="PS50905"/>
    </source>
</evidence>
<comment type="similarity">
    <text evidence="1 6">Belongs to the ferritin family.</text>
</comment>
<dbReference type="InterPro" id="IPR012347">
    <property type="entry name" value="Ferritin-like"/>
</dbReference>
<dbReference type="PROSITE" id="PS50905">
    <property type="entry name" value="FERRITIN_LIKE"/>
    <property type="match status" value="1"/>
</dbReference>
<gene>
    <name evidence="9" type="primary">LOC106741949</name>
</gene>
<dbReference type="GO" id="GO:0005737">
    <property type="term" value="C:cytoplasm"/>
    <property type="evidence" value="ECO:0007669"/>
    <property type="project" value="TreeGrafter"/>
</dbReference>
<feature type="binding site" evidence="5">
    <location>
        <position position="165"/>
    </location>
    <ligand>
        <name>Fe cation</name>
        <dbReference type="ChEBI" id="CHEBI:24875"/>
        <label>1</label>
    </ligand>
</feature>
<dbReference type="GO" id="GO:0006879">
    <property type="term" value="P:intracellular iron ion homeostasis"/>
    <property type="evidence" value="ECO:0007669"/>
    <property type="project" value="UniProtKB-KW"/>
</dbReference>
<dbReference type="GO" id="GO:0008198">
    <property type="term" value="F:ferrous iron binding"/>
    <property type="evidence" value="ECO:0007669"/>
    <property type="project" value="TreeGrafter"/>
</dbReference>
<dbReference type="Proteomes" id="UP000515204">
    <property type="component" value="Unplaced"/>
</dbReference>
<keyword evidence="6" id="KW-0560">Oxidoreductase</keyword>
<dbReference type="OrthoDB" id="186462at2759"/>
<evidence type="ECO:0000256" key="3">
    <source>
        <dbReference type="ARBA" id="ARBA00022723"/>
    </source>
</evidence>
<dbReference type="GO" id="GO:0006826">
    <property type="term" value="P:iron ion transport"/>
    <property type="evidence" value="ECO:0007669"/>
    <property type="project" value="InterPro"/>
</dbReference>
<dbReference type="RefSeq" id="XP_014469906.1">
    <property type="nucleotide sequence ID" value="XM_014614420.1"/>
</dbReference>
<evidence type="ECO:0000256" key="1">
    <source>
        <dbReference type="ARBA" id="ARBA00007513"/>
    </source>
</evidence>
<feature type="binding site" evidence="5">
    <location>
        <position position="123"/>
    </location>
    <ligand>
        <name>Fe cation</name>
        <dbReference type="ChEBI" id="CHEBI:24875"/>
        <label>1</label>
    </ligand>
</feature>
<dbReference type="Pfam" id="PF00210">
    <property type="entry name" value="Ferritin"/>
    <property type="match status" value="1"/>
</dbReference>
<evidence type="ECO:0000256" key="4">
    <source>
        <dbReference type="ARBA" id="ARBA00023004"/>
    </source>
</evidence>
<comment type="catalytic activity">
    <reaction evidence="6">
        <text>4 Fe(2+) + O2 + 4 H(+) = 4 Fe(3+) + 2 H2O</text>
        <dbReference type="Rhea" id="RHEA:11148"/>
        <dbReference type="ChEBI" id="CHEBI:15377"/>
        <dbReference type="ChEBI" id="CHEBI:15378"/>
        <dbReference type="ChEBI" id="CHEBI:15379"/>
        <dbReference type="ChEBI" id="CHEBI:29033"/>
        <dbReference type="ChEBI" id="CHEBI:29034"/>
        <dbReference type="EC" id="1.16.3.1"/>
    </reaction>
</comment>
<dbReference type="KEGG" id="dqu:106741949"/>
<dbReference type="PANTHER" id="PTHR11431:SF75">
    <property type="entry name" value="FERRITIN"/>
    <property type="match status" value="1"/>
</dbReference>
<keyword evidence="8" id="KW-1185">Reference proteome</keyword>
<evidence type="ECO:0000313" key="8">
    <source>
        <dbReference type="Proteomes" id="UP000515204"/>
    </source>
</evidence>
<keyword evidence="3 5" id="KW-0479">Metal-binding</keyword>
<organism evidence="8 9">
    <name type="scientific">Dinoponera quadriceps</name>
    <name type="common">South American ant</name>
    <dbReference type="NCBI Taxonomy" id="609295"/>
    <lineage>
        <taxon>Eukaryota</taxon>
        <taxon>Metazoa</taxon>
        <taxon>Ecdysozoa</taxon>
        <taxon>Arthropoda</taxon>
        <taxon>Hexapoda</taxon>
        <taxon>Insecta</taxon>
        <taxon>Pterygota</taxon>
        <taxon>Neoptera</taxon>
        <taxon>Endopterygota</taxon>
        <taxon>Hymenoptera</taxon>
        <taxon>Apocrita</taxon>
        <taxon>Aculeata</taxon>
        <taxon>Formicoidea</taxon>
        <taxon>Formicidae</taxon>
        <taxon>Ponerinae</taxon>
        <taxon>Ponerini</taxon>
        <taxon>Dinoponera</taxon>
    </lineage>
</organism>
<dbReference type="PANTHER" id="PTHR11431">
    <property type="entry name" value="FERRITIN"/>
    <property type="match status" value="1"/>
</dbReference>
<feature type="domain" description="Ferritin-like diiron" evidence="7">
    <location>
        <begin position="68"/>
        <end position="217"/>
    </location>
</feature>
<dbReference type="Gene3D" id="1.20.1260.10">
    <property type="match status" value="1"/>
</dbReference>
<evidence type="ECO:0000313" key="9">
    <source>
        <dbReference type="RefSeq" id="XP_014469906.1"/>
    </source>
</evidence>